<dbReference type="PANTHER" id="PTHR37326">
    <property type="entry name" value="BLL3975 PROTEIN"/>
    <property type="match status" value="1"/>
</dbReference>
<dbReference type="InterPro" id="IPR043795">
    <property type="entry name" value="N-alpha-Ac-DABA-like"/>
</dbReference>
<dbReference type="InterPro" id="IPR053138">
    <property type="entry name" value="N-alpha-Ac-DABA_deacetylase"/>
</dbReference>
<dbReference type="CDD" id="cd06252">
    <property type="entry name" value="M14_ASTE_ASPA-like"/>
    <property type="match status" value="1"/>
</dbReference>
<accession>A0ABV7E2R6</accession>
<dbReference type="EMBL" id="JBHRSM010000055">
    <property type="protein sequence ID" value="MFC3088885.1"/>
    <property type="molecule type" value="Genomic_DNA"/>
</dbReference>
<dbReference type="Proteomes" id="UP001595445">
    <property type="component" value="Unassembled WGS sequence"/>
</dbReference>
<keyword evidence="2" id="KW-0479">Metal-binding</keyword>
<dbReference type="RefSeq" id="WP_197643351.1">
    <property type="nucleotide sequence ID" value="NZ_JAEACP010000009.1"/>
</dbReference>
<dbReference type="Pfam" id="PF24827">
    <property type="entry name" value="AstE_AspA_cat"/>
    <property type="match status" value="1"/>
</dbReference>
<gene>
    <name evidence="6" type="ORF">ACFOD6_22820</name>
</gene>
<organism evidence="6 7">
    <name type="scientific">Tabrizicola soli</name>
    <dbReference type="NCBI Taxonomy" id="2185115"/>
    <lineage>
        <taxon>Bacteria</taxon>
        <taxon>Pseudomonadati</taxon>
        <taxon>Pseudomonadota</taxon>
        <taxon>Alphaproteobacteria</taxon>
        <taxon>Rhodobacterales</taxon>
        <taxon>Paracoccaceae</taxon>
        <taxon>Tabrizicola</taxon>
    </lineage>
</organism>
<evidence type="ECO:0000256" key="2">
    <source>
        <dbReference type="ARBA" id="ARBA00022723"/>
    </source>
</evidence>
<keyword evidence="7" id="KW-1185">Reference proteome</keyword>
<sequence>MLDYGTVSCRIDLDSPGKRSGWLDLGHSDNRHDFSTIPVPIGVVRGGPGPVVLVTGGNHGDEYEGQLIARRLFERLTPADLAGAVILLPALNLPAVLAGRRVSPLDGGNMNRSFPGAPDRGPTAALAGFVTTHLFPRAALAIDLHSGGTDVDFITSSYLCLSADAGQNARALDLCRDFALPWTVVAPPSHTAGDLDSAAQAAGCAVISCELGGSGRVSQKALAQGWAGVLRLLRGAGALHPQAAARLGEGPAGPTRFADLGAGATHATVMHHGIAEPLVALGEQVAAGQALALLRDPFDLATPAREIAAVSEGLVLVRRRNALVAPGDHLFLIGPEMTADQLLRAADPRAA</sequence>
<reference evidence="7" key="1">
    <citation type="journal article" date="2019" name="Int. J. Syst. Evol. Microbiol.">
        <title>The Global Catalogue of Microorganisms (GCM) 10K type strain sequencing project: providing services to taxonomists for standard genome sequencing and annotation.</title>
        <authorList>
            <consortium name="The Broad Institute Genomics Platform"/>
            <consortium name="The Broad Institute Genome Sequencing Center for Infectious Disease"/>
            <person name="Wu L."/>
            <person name="Ma J."/>
        </authorList>
    </citation>
    <scope>NUCLEOTIDE SEQUENCE [LARGE SCALE GENOMIC DNA]</scope>
    <source>
        <strain evidence="7">KCTC 62102</strain>
    </source>
</reference>
<keyword evidence="4" id="KW-0862">Zinc</keyword>
<dbReference type="SUPFAM" id="SSF53187">
    <property type="entry name" value="Zn-dependent exopeptidases"/>
    <property type="match status" value="1"/>
</dbReference>
<dbReference type="Gene3D" id="3.40.630.10">
    <property type="entry name" value="Zn peptidases"/>
    <property type="match status" value="1"/>
</dbReference>
<dbReference type="InterPro" id="IPR055438">
    <property type="entry name" value="AstE_AspA_cat"/>
</dbReference>
<comment type="cofactor">
    <cofactor evidence="1">
        <name>Zn(2+)</name>
        <dbReference type="ChEBI" id="CHEBI:29105"/>
    </cofactor>
</comment>
<name>A0ABV7E2R6_9RHOB</name>
<evidence type="ECO:0000259" key="5">
    <source>
        <dbReference type="Pfam" id="PF24827"/>
    </source>
</evidence>
<evidence type="ECO:0000256" key="4">
    <source>
        <dbReference type="ARBA" id="ARBA00022833"/>
    </source>
</evidence>
<keyword evidence="3" id="KW-0378">Hydrolase</keyword>
<dbReference type="PIRSF" id="PIRSF039012">
    <property type="entry name" value="ASP"/>
    <property type="match status" value="1"/>
</dbReference>
<evidence type="ECO:0000256" key="3">
    <source>
        <dbReference type="ARBA" id="ARBA00022801"/>
    </source>
</evidence>
<dbReference type="PANTHER" id="PTHR37326:SF1">
    <property type="entry name" value="BLL3975 PROTEIN"/>
    <property type="match status" value="1"/>
</dbReference>
<protein>
    <submittedName>
        <fullName evidence="6">Succinylglutamate desuccinylase/aspartoacylase family protein</fullName>
    </submittedName>
</protein>
<evidence type="ECO:0000256" key="1">
    <source>
        <dbReference type="ARBA" id="ARBA00001947"/>
    </source>
</evidence>
<evidence type="ECO:0000313" key="7">
    <source>
        <dbReference type="Proteomes" id="UP001595445"/>
    </source>
</evidence>
<comment type="caution">
    <text evidence="6">The sequence shown here is derived from an EMBL/GenBank/DDBJ whole genome shotgun (WGS) entry which is preliminary data.</text>
</comment>
<evidence type="ECO:0000313" key="6">
    <source>
        <dbReference type="EMBL" id="MFC3088885.1"/>
    </source>
</evidence>
<feature type="domain" description="Succinylglutamate desuccinylase/Aspartoacylase catalytic" evidence="5">
    <location>
        <begin position="48"/>
        <end position="234"/>
    </location>
</feature>
<proteinExistence type="predicted"/>